<dbReference type="InterPro" id="IPR000182">
    <property type="entry name" value="GNAT_dom"/>
</dbReference>
<dbReference type="PANTHER" id="PTHR43877">
    <property type="entry name" value="AMINOALKYLPHOSPHONATE N-ACETYLTRANSFERASE-RELATED-RELATED"/>
    <property type="match status" value="1"/>
</dbReference>
<dbReference type="Gene3D" id="3.40.630.30">
    <property type="match status" value="1"/>
</dbReference>
<organism evidence="4 6">
    <name type="scientific">Paenibacillus larvae subsp. larvae</name>
    <dbReference type="NCBI Taxonomy" id="147375"/>
    <lineage>
        <taxon>Bacteria</taxon>
        <taxon>Bacillati</taxon>
        <taxon>Bacillota</taxon>
        <taxon>Bacilli</taxon>
        <taxon>Bacillales</taxon>
        <taxon>Paenibacillaceae</taxon>
        <taxon>Paenibacillus</taxon>
    </lineage>
</organism>
<dbReference type="EMBL" id="CP019655">
    <property type="protein sequence ID" value="AVF25979.1"/>
    <property type="molecule type" value="Genomic_DNA"/>
</dbReference>
<keyword evidence="2" id="KW-0012">Acyltransferase</keyword>
<accession>A0A8B6WXV9</accession>
<protein>
    <submittedName>
        <fullName evidence="4">Putative N-acetyltransferase YvbK</fullName>
    </submittedName>
</protein>
<dbReference type="InterPro" id="IPR050832">
    <property type="entry name" value="Bact_Acetyltransf"/>
</dbReference>
<dbReference type="SUPFAM" id="SSF55729">
    <property type="entry name" value="Acyl-CoA N-acyltransferases (Nat)"/>
    <property type="match status" value="1"/>
</dbReference>
<dbReference type="RefSeq" id="WP_104932669.1">
    <property type="nucleotide sequence ID" value="NZ_CP019655.1"/>
</dbReference>
<dbReference type="InterPro" id="IPR016181">
    <property type="entry name" value="Acyl_CoA_acyltransferase"/>
</dbReference>
<reference evidence="6" key="1">
    <citation type="submission" date="2017-02" db="EMBL/GenBank/DDBJ databases">
        <title>Delineation of Paenibacillus larvae strains originating from foulbrood outbreaks.</title>
        <authorList>
            <person name="Beims H."/>
            <person name="Bunk B."/>
            <person name="Sproeer C."/>
            <person name="Mohr K.I."/>
            <person name="Pradella S."/>
            <person name="Guenther G."/>
            <person name="Rohde M."/>
            <person name="von der Ohe W."/>
            <person name="Steinert M."/>
        </authorList>
    </citation>
    <scope>NUCLEOTIDE SEQUENCE [LARGE SCALE GENOMIC DNA]</scope>
    <source>
        <strain evidence="6">Eric_III</strain>
    </source>
</reference>
<evidence type="ECO:0000259" key="3">
    <source>
        <dbReference type="PROSITE" id="PS51186"/>
    </source>
</evidence>
<evidence type="ECO:0000256" key="2">
    <source>
        <dbReference type="ARBA" id="ARBA00023315"/>
    </source>
</evidence>
<evidence type="ECO:0000313" key="6">
    <source>
        <dbReference type="Proteomes" id="UP000239833"/>
    </source>
</evidence>
<evidence type="ECO:0000313" key="4">
    <source>
        <dbReference type="EMBL" id="AVF25979.1"/>
    </source>
</evidence>
<accession>A0A2L1UCV4</accession>
<dbReference type="STRING" id="147375.BXP28_11675"/>
<keyword evidence="1 4" id="KW-0808">Transferase</keyword>
<accession>A0A6C0QQV4</accession>
<dbReference type="CDD" id="cd04301">
    <property type="entry name" value="NAT_SF"/>
    <property type="match status" value="1"/>
</dbReference>
<dbReference type="Proteomes" id="UP000464330">
    <property type="component" value="Chromosome"/>
</dbReference>
<sequence>MDKQVEIVNYHPDYGESLAEMWNRSQEAWGGGTSVTTGDQVRRDEENSDSLAVFLAVYDNQVVGYCSLSEYTEDEGALYIHLLNVRPDYHGKKIGKMLVLRAVEETVHRGWPRVDLYTWESNMKAVPLYKRCGFFWEDREDTTHFMNFIPQIINCEAILPYMADIDWYADSSRTIEVVRDGHVENGFHTYTYTWNKNGRKLRVDIERRGRGICLIETEDYLLSAMAENAEPVFGKEYTVQYRIVNKSGAPLRIEFEGESDRNISFNWKQSVQVEGEQLLTARFFVGEIAEEQSEWRTCPTVRTNVTINGLQALLQVGVFPKFPASLEMKVPDEMYALQGNYEFYMDIENHYPEAATFSFELPPEPWLELMQRKFIVSLQPKERVSLSVPCRLLDYGFYSQKLSIQAAFESAGEVTFTRTISGGFSGPGGMCIGETERSYLAMNGKYKLKHDKESNELYVRCSGSEDDLFIMLHPMVGKPYSGEFSKKKPEKVKWKQEQGAAGFWFMYRSSRYTGLLLHVHILLYADGTVKSWQELENVSISPFASEIWVSQRIHCDLYRSILPYGDQFVEMADSHSDEYEYWDSEKMSEPWMFSKRNGMTKGICWSDSHRMSLRDWFLELETDMGCLNPKEVRRTGDIILTAGSFSNWKSFRKFALKRTDEEKLEHTVRDLELTVNRGNPFVKPGVEGVPVILRDLKRNIWEGQVSASFAGHEGPHDTVFFSSDNEITEARFTLSLPDNLYETVQVDARLGALEESYFAALFPIAPGNVEFRETTKADWTILEADNGSIRIMAAGGYYPGLHSIRVNGHEWLASGYPDYGAKSWWNPWTGGMNDCLDDFSTVSILKEERVVSSVQLPDNKGNIWSGIRVRLSVHKHKKYRGLTWDSYYLMLPGVPVLAYMADIRQETGIYFGGLQSITEIFFPLECGWIQTAGLPGEVLRYRLGEGEILVREASDYVLGREEGQGFLHVVTDESQIRPSMYANKEISCLSFYRNLDLPHGSITRSSPTFFVFTDDILSREALRSLRCLTFSKLSAQQDDGP</sequence>
<dbReference type="Proteomes" id="UP000239833">
    <property type="component" value="Chromosome"/>
</dbReference>
<dbReference type="PROSITE" id="PS51186">
    <property type="entry name" value="GNAT"/>
    <property type="match status" value="1"/>
</dbReference>
<reference evidence="4 7" key="2">
    <citation type="journal article" date="2020" name="Int. J. Med. Microbiol.">
        <title>Discovery of Paenibacillus larvae ERIC V: Phenotypic and genomic comparison to genotypes ERIC I-IV reveal different inventories of virulence factors which correlate with epidemiological prevalences of American Foulbrood.</title>
        <authorList>
            <person name="Beims H."/>
            <person name="Bunk B."/>
            <person name="Erler S."/>
            <person name="Mohr K.I."/>
            <person name="Sproer C."/>
            <person name="Pradella S."/>
            <person name="Gunther G."/>
            <person name="Rohde M."/>
            <person name="von der Ohe W."/>
            <person name="Steinert M."/>
        </authorList>
    </citation>
    <scope>NUCLEOTIDE SEQUENCE</scope>
    <source>
        <strain evidence="4">Eric_III</strain>
        <strain evidence="5">Eric_V</strain>
    </source>
</reference>
<dbReference type="GO" id="GO:0016747">
    <property type="term" value="F:acyltransferase activity, transferring groups other than amino-acyl groups"/>
    <property type="evidence" value="ECO:0007669"/>
    <property type="project" value="InterPro"/>
</dbReference>
<gene>
    <name evidence="4" type="primary">yvbK_1</name>
    <name evidence="4" type="ORF">ERICIII_01803</name>
    <name evidence="5" type="ORF">ERICV_01967</name>
</gene>
<dbReference type="AlphaFoldDB" id="A0A2L1UCV4"/>
<feature type="domain" description="N-acetyltransferase" evidence="3">
    <location>
        <begin position="5"/>
        <end position="156"/>
    </location>
</feature>
<evidence type="ECO:0000256" key="1">
    <source>
        <dbReference type="ARBA" id="ARBA00022679"/>
    </source>
</evidence>
<dbReference type="GeneID" id="64218559"/>
<dbReference type="EMBL" id="CP019717">
    <property type="protein sequence ID" value="QHZ51115.1"/>
    <property type="molecule type" value="Genomic_DNA"/>
</dbReference>
<proteinExistence type="predicted"/>
<name>A0A2L1UCV4_9BACL</name>
<dbReference type="Pfam" id="PF00583">
    <property type="entry name" value="Acetyltransf_1"/>
    <property type="match status" value="1"/>
</dbReference>
<evidence type="ECO:0000313" key="7">
    <source>
        <dbReference type="Proteomes" id="UP000464330"/>
    </source>
</evidence>
<evidence type="ECO:0000313" key="5">
    <source>
        <dbReference type="EMBL" id="QHZ51115.1"/>
    </source>
</evidence>